<gene>
    <name evidence="1" type="ORF">SAMN04488061_2909</name>
</gene>
<dbReference type="EMBL" id="FNJC01000004">
    <property type="protein sequence ID" value="SDP41504.1"/>
    <property type="molecule type" value="Genomic_DNA"/>
</dbReference>
<name>A0A1H0SIC5_9HYPH</name>
<dbReference type="RefSeq" id="WP_139165361.1">
    <property type="nucleotide sequence ID" value="NZ_FNJC01000004.1"/>
</dbReference>
<sequence length="181" mass="21026">MGRKRLVNHVETPAPTEMTAREKLADLAKRRRENEFLVPPPIPLSVLNRARARRPYSHILGPPPEEHANNKLLEHMQQWLRDIADAGGFISDLRKAWGAWQPQLGAVNAKHQMFNHLDKLERDARRRECDLRNEAEWERKRDPQTKAEAKAAADRIRQQYIARAEKVMEAARQGHWIGDRA</sequence>
<organism evidence="1 2">
    <name type="scientific">Filomicrobium insigne</name>
    <dbReference type="NCBI Taxonomy" id="418854"/>
    <lineage>
        <taxon>Bacteria</taxon>
        <taxon>Pseudomonadati</taxon>
        <taxon>Pseudomonadota</taxon>
        <taxon>Alphaproteobacteria</taxon>
        <taxon>Hyphomicrobiales</taxon>
        <taxon>Hyphomicrobiaceae</taxon>
        <taxon>Filomicrobium</taxon>
    </lineage>
</organism>
<reference evidence="1 2" key="1">
    <citation type="submission" date="2016-10" db="EMBL/GenBank/DDBJ databases">
        <authorList>
            <person name="Varghese N."/>
            <person name="Submissions S."/>
        </authorList>
    </citation>
    <scope>NUCLEOTIDE SEQUENCE [LARGE SCALE GENOMIC DNA]</scope>
    <source>
        <strain evidence="1 2">CGMCC 1.6497</strain>
    </source>
</reference>
<proteinExistence type="predicted"/>
<evidence type="ECO:0000313" key="1">
    <source>
        <dbReference type="EMBL" id="SDP41504.1"/>
    </source>
</evidence>
<keyword evidence="2" id="KW-1185">Reference proteome</keyword>
<accession>A0A1H0SIC5</accession>
<comment type="caution">
    <text evidence="1">The sequence shown here is derived from an EMBL/GenBank/DDBJ whole genome shotgun (WGS) entry which is preliminary data.</text>
</comment>
<protein>
    <submittedName>
        <fullName evidence="1">Uncharacterized protein</fullName>
    </submittedName>
</protein>
<dbReference type="Proteomes" id="UP000198795">
    <property type="component" value="Unassembled WGS sequence"/>
</dbReference>
<evidence type="ECO:0000313" key="2">
    <source>
        <dbReference type="Proteomes" id="UP000198795"/>
    </source>
</evidence>